<feature type="transmembrane region" description="Helical" evidence="1">
    <location>
        <begin position="139"/>
        <end position="159"/>
    </location>
</feature>
<feature type="transmembrane region" description="Helical" evidence="1">
    <location>
        <begin position="179"/>
        <end position="212"/>
    </location>
</feature>
<proteinExistence type="predicted"/>
<dbReference type="PANTHER" id="PTHR36844:SF1">
    <property type="entry name" value="PROTEASE PRSW"/>
    <property type="match status" value="1"/>
</dbReference>
<name>A0ABP8AUG3_9MICO</name>
<dbReference type="PANTHER" id="PTHR36844">
    <property type="entry name" value="PROTEASE PRSW"/>
    <property type="match status" value="1"/>
</dbReference>
<organism evidence="2 3">
    <name type="scientific">Gryllotalpicola kribbensis</name>
    <dbReference type="NCBI Taxonomy" id="993084"/>
    <lineage>
        <taxon>Bacteria</taxon>
        <taxon>Bacillati</taxon>
        <taxon>Actinomycetota</taxon>
        <taxon>Actinomycetes</taxon>
        <taxon>Micrococcales</taxon>
        <taxon>Microbacteriaceae</taxon>
        <taxon>Gryllotalpicola</taxon>
    </lineage>
</organism>
<evidence type="ECO:0000313" key="2">
    <source>
        <dbReference type="EMBL" id="GAA4190883.1"/>
    </source>
</evidence>
<dbReference type="Pfam" id="PF13367">
    <property type="entry name" value="PrsW-protease"/>
    <property type="match status" value="1"/>
</dbReference>
<evidence type="ECO:0000256" key="1">
    <source>
        <dbReference type="SAM" id="Phobius"/>
    </source>
</evidence>
<feature type="transmembrane region" description="Helical" evidence="1">
    <location>
        <begin position="37"/>
        <end position="59"/>
    </location>
</feature>
<keyword evidence="1" id="KW-0472">Membrane</keyword>
<reference evidence="3" key="1">
    <citation type="journal article" date="2019" name="Int. J. Syst. Evol. Microbiol.">
        <title>The Global Catalogue of Microorganisms (GCM) 10K type strain sequencing project: providing services to taxonomists for standard genome sequencing and annotation.</title>
        <authorList>
            <consortium name="The Broad Institute Genomics Platform"/>
            <consortium name="The Broad Institute Genome Sequencing Center for Infectious Disease"/>
            <person name="Wu L."/>
            <person name="Ma J."/>
        </authorList>
    </citation>
    <scope>NUCLEOTIDE SEQUENCE [LARGE SCALE GENOMIC DNA]</scope>
    <source>
        <strain evidence="3">JCM 17593</strain>
    </source>
</reference>
<dbReference type="GO" id="GO:0008237">
    <property type="term" value="F:metallopeptidase activity"/>
    <property type="evidence" value="ECO:0007669"/>
    <property type="project" value="UniProtKB-KW"/>
</dbReference>
<feature type="transmembrane region" description="Helical" evidence="1">
    <location>
        <begin position="71"/>
        <end position="89"/>
    </location>
</feature>
<accession>A0ABP8AUG3</accession>
<keyword evidence="2" id="KW-0378">Hydrolase</keyword>
<feature type="transmembrane region" description="Helical" evidence="1">
    <location>
        <begin position="254"/>
        <end position="277"/>
    </location>
</feature>
<sequence length="391" mass="42253">MATDMKTDRRRAWVIWPIGAAVTWVGSLVWASSQAGIGGVAMGLALSAVITTVTVSAFLWLDRWKRGRPRILVSAFVWGASVAAFGAIWSQQGLQALVDTAWGPDTGAWVRPLIITPVTEEVLKALFLLWLLVYRRREIAGVVDAIVVAGLVGAGFSFTENSLYLGRPLADVVRSGGTDAAAISILGVTLFIRVLLVPFFHSLMVALTAIGVGIATRSRGRGTWALPVATGLLAAIFLHGIWDWAGLASGDQLLIFRIYGTVMVPVFLAVLISAAVLRHREARLIAAGVPSLVRDADISLEEAEPLISLRARRQRRAELRRNSGWQAARAFGRYQAEASALALRIARDRRTDREQLALQRRAAANARAAASAASVGRRSLAWRRQVPSGRA</sequence>
<protein>
    <submittedName>
        <fullName evidence="2">PrsW family intramembrane metalloprotease</fullName>
    </submittedName>
</protein>
<keyword evidence="1" id="KW-1133">Transmembrane helix</keyword>
<keyword evidence="2" id="KW-0645">Protease</keyword>
<dbReference type="RefSeq" id="WP_344776585.1">
    <property type="nucleotide sequence ID" value="NZ_BAABBX010000015.1"/>
</dbReference>
<keyword evidence="1" id="KW-0812">Transmembrane</keyword>
<gene>
    <name evidence="2" type="ORF">GCM10022288_20870</name>
</gene>
<dbReference type="InterPro" id="IPR026898">
    <property type="entry name" value="PrsW"/>
</dbReference>
<keyword evidence="2" id="KW-0482">Metalloprotease</keyword>
<feature type="transmembrane region" description="Helical" evidence="1">
    <location>
        <begin position="12"/>
        <end position="31"/>
    </location>
</feature>
<dbReference type="EMBL" id="BAABBX010000015">
    <property type="protein sequence ID" value="GAA4190883.1"/>
    <property type="molecule type" value="Genomic_DNA"/>
</dbReference>
<dbReference type="Proteomes" id="UP001500213">
    <property type="component" value="Unassembled WGS sequence"/>
</dbReference>
<evidence type="ECO:0000313" key="3">
    <source>
        <dbReference type="Proteomes" id="UP001500213"/>
    </source>
</evidence>
<comment type="caution">
    <text evidence="2">The sequence shown here is derived from an EMBL/GenBank/DDBJ whole genome shotgun (WGS) entry which is preliminary data.</text>
</comment>
<feature type="transmembrane region" description="Helical" evidence="1">
    <location>
        <begin position="224"/>
        <end position="242"/>
    </location>
</feature>
<feature type="transmembrane region" description="Helical" evidence="1">
    <location>
        <begin position="109"/>
        <end position="132"/>
    </location>
</feature>
<keyword evidence="3" id="KW-1185">Reference proteome</keyword>